<comment type="similarity">
    <text evidence="5">Belongs to the pyruvate, phosphate/water dikinase regulatory protein family. PSRP subfamily.</text>
</comment>
<gene>
    <name evidence="6" type="ORF">SAMN05216221_0493</name>
</gene>
<dbReference type="EMBL" id="LT629751">
    <property type="protein sequence ID" value="SDR85493.1"/>
    <property type="molecule type" value="Genomic_DNA"/>
</dbReference>
<keyword evidence="1 5" id="KW-0723">Serine/threonine-protein kinase</keyword>
<dbReference type="PANTHER" id="PTHR31756">
    <property type="entry name" value="PYRUVATE, PHOSPHATE DIKINASE REGULATORY PROTEIN 1, CHLOROPLASTIC"/>
    <property type="match status" value="1"/>
</dbReference>
<dbReference type="OrthoDB" id="9782201at2"/>
<dbReference type="HAMAP" id="MF_01062">
    <property type="entry name" value="PSRP"/>
    <property type="match status" value="1"/>
</dbReference>
<comment type="catalytic activity">
    <reaction evidence="5">
        <text>[pyruvate, water dikinase] + ADP = [pyruvate, water dikinase]-phosphate + AMP + H(+)</text>
        <dbReference type="Rhea" id="RHEA:46020"/>
        <dbReference type="Rhea" id="RHEA-COMP:11425"/>
        <dbReference type="Rhea" id="RHEA-COMP:11426"/>
        <dbReference type="ChEBI" id="CHEBI:15378"/>
        <dbReference type="ChEBI" id="CHEBI:43176"/>
        <dbReference type="ChEBI" id="CHEBI:68546"/>
        <dbReference type="ChEBI" id="CHEBI:456215"/>
        <dbReference type="ChEBI" id="CHEBI:456216"/>
        <dbReference type="EC" id="2.7.11.33"/>
    </reaction>
</comment>
<reference evidence="7" key="1">
    <citation type="submission" date="2016-10" db="EMBL/GenBank/DDBJ databases">
        <authorList>
            <person name="Varghese N."/>
            <person name="Submissions S."/>
        </authorList>
    </citation>
    <scope>NUCLEOTIDE SEQUENCE [LARGE SCALE GENOMIC DNA]</scope>
    <source>
        <strain evidence="7">KCTC 32247</strain>
    </source>
</reference>
<comment type="function">
    <text evidence="5">Bifunctional serine/threonine kinase and phosphorylase involved in the regulation of the phosphoenolpyruvate synthase (PEPS) by catalyzing its phosphorylation/dephosphorylation.</text>
</comment>
<feature type="binding site" evidence="5">
    <location>
        <begin position="152"/>
        <end position="159"/>
    </location>
    <ligand>
        <name>ADP</name>
        <dbReference type="ChEBI" id="CHEBI:456216"/>
    </ligand>
</feature>
<accession>A0A1H1MFD2</accession>
<sequence>MKRTAFFISDGTGITAETLGQSLLAQFENINFHKLTRPYIDTVEKARAMVQQINAAAEADGVRPIIFDTIVNSEIRDVLAHCNGFMVDIFSTFLSPLEQELSAHSSYSVGKSHSIAHNPNYMERIDSVHFALDNDDGARTHYYDKADLILVGVSRCGKTPTCLYMALQYGIRAANYPLTEDDMEQLKLPLPLKTHKGKLFGLTIDPDRLAAIRNERKPNSRYASYAQCEFEVREVENLFRRENIPFINSTHFSVEEIAAKILVEKGVERRLK</sequence>
<dbReference type="GO" id="GO:0005524">
    <property type="term" value="F:ATP binding"/>
    <property type="evidence" value="ECO:0007669"/>
    <property type="project" value="InterPro"/>
</dbReference>
<dbReference type="NCBIfam" id="NF003742">
    <property type="entry name" value="PRK05339.1"/>
    <property type="match status" value="1"/>
</dbReference>
<comment type="catalytic activity">
    <reaction evidence="5">
        <text>[pyruvate, water dikinase]-phosphate + phosphate + H(+) = [pyruvate, water dikinase] + diphosphate</text>
        <dbReference type="Rhea" id="RHEA:48580"/>
        <dbReference type="Rhea" id="RHEA-COMP:11425"/>
        <dbReference type="Rhea" id="RHEA-COMP:11426"/>
        <dbReference type="ChEBI" id="CHEBI:15378"/>
        <dbReference type="ChEBI" id="CHEBI:33019"/>
        <dbReference type="ChEBI" id="CHEBI:43176"/>
        <dbReference type="ChEBI" id="CHEBI:43474"/>
        <dbReference type="ChEBI" id="CHEBI:68546"/>
        <dbReference type="EC" id="2.7.4.28"/>
    </reaction>
</comment>
<dbReference type="RefSeq" id="WP_090347456.1">
    <property type="nucleotide sequence ID" value="NZ_LT629751.1"/>
</dbReference>
<dbReference type="PANTHER" id="PTHR31756:SF3">
    <property type="entry name" value="PYRUVATE, PHOSPHATE DIKINASE REGULATORY PROTEIN 1, CHLOROPLASTIC"/>
    <property type="match status" value="1"/>
</dbReference>
<dbReference type="Pfam" id="PF03618">
    <property type="entry name" value="Kinase-PPPase"/>
    <property type="match status" value="1"/>
</dbReference>
<evidence type="ECO:0000256" key="4">
    <source>
        <dbReference type="ARBA" id="ARBA00022777"/>
    </source>
</evidence>
<dbReference type="InterPro" id="IPR005177">
    <property type="entry name" value="Kinase-pyrophosphorylase"/>
</dbReference>
<dbReference type="AlphaFoldDB" id="A0A1H1MFD2"/>
<keyword evidence="3 5" id="KW-0547">Nucleotide-binding</keyword>
<dbReference type="EC" id="2.7.11.33" evidence="5"/>
<dbReference type="GO" id="GO:0016776">
    <property type="term" value="F:phosphotransferase activity, phosphate group as acceptor"/>
    <property type="evidence" value="ECO:0007669"/>
    <property type="project" value="UniProtKB-UniRule"/>
</dbReference>
<dbReference type="Proteomes" id="UP000243359">
    <property type="component" value="Chromosome I"/>
</dbReference>
<dbReference type="GO" id="GO:0004674">
    <property type="term" value="F:protein serine/threonine kinase activity"/>
    <property type="evidence" value="ECO:0007669"/>
    <property type="project" value="UniProtKB-UniRule"/>
</dbReference>
<dbReference type="InterPro" id="IPR026530">
    <property type="entry name" value="PSRP"/>
</dbReference>
<keyword evidence="2 5" id="KW-0808">Transferase</keyword>
<dbReference type="STRING" id="1392877.SAMN05216221_0493"/>
<evidence type="ECO:0000256" key="2">
    <source>
        <dbReference type="ARBA" id="ARBA00022679"/>
    </source>
</evidence>
<keyword evidence="7" id="KW-1185">Reference proteome</keyword>
<evidence type="ECO:0000313" key="7">
    <source>
        <dbReference type="Proteomes" id="UP000243359"/>
    </source>
</evidence>
<evidence type="ECO:0000256" key="1">
    <source>
        <dbReference type="ARBA" id="ARBA00022527"/>
    </source>
</evidence>
<keyword evidence="4 5" id="KW-0418">Kinase</keyword>
<protein>
    <recommendedName>
        <fullName evidence="5">Putative phosphoenolpyruvate synthase regulatory protein</fullName>
        <shortName evidence="5">PEP synthase regulatory protein</shortName>
        <shortName evidence="5">PSRP</shortName>
        <ecNumber evidence="5">2.7.11.33</ecNumber>
        <ecNumber evidence="5">2.7.4.28</ecNumber>
    </recommendedName>
    <alternativeName>
        <fullName evidence="5">Pyruvate, water dikinase regulatory protein</fullName>
    </alternativeName>
</protein>
<name>A0A1H1MFD2_9PSED</name>
<evidence type="ECO:0000256" key="5">
    <source>
        <dbReference type="HAMAP-Rule" id="MF_01062"/>
    </source>
</evidence>
<organism evidence="6 7">
    <name type="scientific">Pseudomonas oryzae</name>
    <dbReference type="NCBI Taxonomy" id="1392877"/>
    <lineage>
        <taxon>Bacteria</taxon>
        <taxon>Pseudomonadati</taxon>
        <taxon>Pseudomonadota</taxon>
        <taxon>Gammaproteobacteria</taxon>
        <taxon>Pseudomonadales</taxon>
        <taxon>Pseudomonadaceae</taxon>
        <taxon>Pseudomonas</taxon>
    </lineage>
</organism>
<dbReference type="EC" id="2.7.4.28" evidence="5"/>
<dbReference type="GO" id="GO:0043531">
    <property type="term" value="F:ADP binding"/>
    <property type="evidence" value="ECO:0007669"/>
    <property type="project" value="UniProtKB-UniRule"/>
</dbReference>
<proteinExistence type="inferred from homology"/>
<evidence type="ECO:0000313" key="6">
    <source>
        <dbReference type="EMBL" id="SDR85493.1"/>
    </source>
</evidence>
<evidence type="ECO:0000256" key="3">
    <source>
        <dbReference type="ARBA" id="ARBA00022741"/>
    </source>
</evidence>